<dbReference type="Proteomes" id="UP000694892">
    <property type="component" value="Chromosome 4S"/>
</dbReference>
<sequence>MMILESGMCVGSCRHYWPTLNAKLWDKKRQRITSSSFAPQADKPTLIFSSLLCTPTLNLNMFLQAALIYLYYIWMDFKQGLSLCLWSVTSARTPMASTEQ</sequence>
<accession>A0A974HM50</accession>
<reference evidence="2" key="1">
    <citation type="journal article" date="2016" name="Nature">
        <title>Genome evolution in the allotetraploid frog Xenopus laevis.</title>
        <authorList>
            <person name="Session A.M."/>
            <person name="Uno Y."/>
            <person name="Kwon T."/>
            <person name="Chapman J.A."/>
            <person name="Toyoda A."/>
            <person name="Takahashi S."/>
            <person name="Fukui A."/>
            <person name="Hikosaka A."/>
            <person name="Suzuki A."/>
            <person name="Kondo M."/>
            <person name="van Heeringen S.J."/>
            <person name="Quigley I."/>
            <person name="Heinz S."/>
            <person name="Ogino H."/>
            <person name="Ochi H."/>
            <person name="Hellsten U."/>
            <person name="Lyons J.B."/>
            <person name="Simakov O."/>
            <person name="Putnam N."/>
            <person name="Stites J."/>
            <person name="Kuroki Y."/>
            <person name="Tanaka T."/>
            <person name="Michiue T."/>
            <person name="Watanabe M."/>
            <person name="Bogdanovic O."/>
            <person name="Lister R."/>
            <person name="Georgiou G."/>
            <person name="Paranjpe S.S."/>
            <person name="van Kruijsbergen I."/>
            <person name="Shu S."/>
            <person name="Carlson J."/>
            <person name="Kinoshita T."/>
            <person name="Ohta Y."/>
            <person name="Mawaribuchi S."/>
            <person name="Jenkins J."/>
            <person name="Grimwood J."/>
            <person name="Schmutz J."/>
            <person name="Mitros T."/>
            <person name="Mozaffari S.V."/>
            <person name="Suzuki Y."/>
            <person name="Haramoto Y."/>
            <person name="Yamamoto T.S."/>
            <person name="Takagi C."/>
            <person name="Heald R."/>
            <person name="Miller K."/>
            <person name="Haudenschild C."/>
            <person name="Kitzman J."/>
            <person name="Nakayama T."/>
            <person name="Izutsu Y."/>
            <person name="Robert J."/>
            <person name="Fortriede J."/>
            <person name="Burns K."/>
            <person name="Lotay V."/>
            <person name="Karimi K."/>
            <person name="Yasuoka Y."/>
            <person name="Dichmann D.S."/>
            <person name="Flajnik M.F."/>
            <person name="Houston D.W."/>
            <person name="Shendure J."/>
            <person name="DuPasquier L."/>
            <person name="Vize P.D."/>
            <person name="Zorn A.M."/>
            <person name="Ito M."/>
            <person name="Marcotte E.M."/>
            <person name="Wallingford J.B."/>
            <person name="Ito Y."/>
            <person name="Asashima M."/>
            <person name="Ueno N."/>
            <person name="Matsuda Y."/>
            <person name="Veenstra G.J."/>
            <person name="Fujiyama A."/>
            <person name="Harland R.M."/>
            <person name="Taira M."/>
            <person name="Rokhsar D.S."/>
        </authorList>
    </citation>
    <scope>NUCLEOTIDE SEQUENCE [LARGE SCALE GENOMIC DNA]</scope>
    <source>
        <strain evidence="2">J</strain>
    </source>
</reference>
<proteinExistence type="predicted"/>
<gene>
    <name evidence="1" type="ORF">XELAEV_18025213mg</name>
</gene>
<name>A0A974HM50_XENLA</name>
<evidence type="ECO:0000313" key="1">
    <source>
        <dbReference type="EMBL" id="OCT82683.1"/>
    </source>
</evidence>
<protein>
    <submittedName>
        <fullName evidence="1">Uncharacterized protein</fullName>
    </submittedName>
</protein>
<organism evidence="1 2">
    <name type="scientific">Xenopus laevis</name>
    <name type="common">African clawed frog</name>
    <dbReference type="NCBI Taxonomy" id="8355"/>
    <lineage>
        <taxon>Eukaryota</taxon>
        <taxon>Metazoa</taxon>
        <taxon>Chordata</taxon>
        <taxon>Craniata</taxon>
        <taxon>Vertebrata</taxon>
        <taxon>Euteleostomi</taxon>
        <taxon>Amphibia</taxon>
        <taxon>Batrachia</taxon>
        <taxon>Anura</taxon>
        <taxon>Pipoidea</taxon>
        <taxon>Pipidae</taxon>
        <taxon>Xenopodinae</taxon>
        <taxon>Xenopus</taxon>
        <taxon>Xenopus</taxon>
    </lineage>
</organism>
<dbReference type="EMBL" id="CM004473">
    <property type="protein sequence ID" value="OCT82683.1"/>
    <property type="molecule type" value="Genomic_DNA"/>
</dbReference>
<dbReference type="AlphaFoldDB" id="A0A974HM50"/>
<evidence type="ECO:0000313" key="2">
    <source>
        <dbReference type="Proteomes" id="UP000694892"/>
    </source>
</evidence>